<organism evidence="1">
    <name type="scientific">Lygus hesperus</name>
    <name type="common">Western plant bug</name>
    <dbReference type="NCBI Taxonomy" id="30085"/>
    <lineage>
        <taxon>Eukaryota</taxon>
        <taxon>Metazoa</taxon>
        <taxon>Ecdysozoa</taxon>
        <taxon>Arthropoda</taxon>
        <taxon>Hexapoda</taxon>
        <taxon>Insecta</taxon>
        <taxon>Pterygota</taxon>
        <taxon>Neoptera</taxon>
        <taxon>Paraneoptera</taxon>
        <taxon>Hemiptera</taxon>
        <taxon>Heteroptera</taxon>
        <taxon>Panheteroptera</taxon>
        <taxon>Cimicomorpha</taxon>
        <taxon>Miridae</taxon>
        <taxon>Mirini</taxon>
        <taxon>Lygus</taxon>
    </lineage>
</organism>
<gene>
    <name evidence="1" type="ORF">g.10292</name>
</gene>
<dbReference type="EMBL" id="GDHC01019332">
    <property type="protein sequence ID" value="JAP99296.1"/>
    <property type="molecule type" value="Transcribed_RNA"/>
</dbReference>
<proteinExistence type="predicted"/>
<sequence length="107" mass="11689">RQRNYAPNATGDAKGPIAFVRIAIFAKINNHIGICYMGRTSSYPFVTNQGMAMSGVGCSSKPSVRFNPLHTNVPLVTVLSKLCRSAVTVHNTRVTSYSIKNKSVSWE</sequence>
<protein>
    <submittedName>
        <fullName evidence="1">Uncharacterized protein</fullName>
    </submittedName>
</protein>
<accession>A0A146KW38</accession>
<dbReference type="AlphaFoldDB" id="A0A146KW38"/>
<name>A0A146KW38_LYGHE</name>
<feature type="non-terminal residue" evidence="1">
    <location>
        <position position="1"/>
    </location>
</feature>
<reference evidence="1" key="1">
    <citation type="journal article" date="2016" name="Gigascience">
        <title>De novo construction of an expanded transcriptome assembly for the western tarnished plant bug, Lygus hesperus.</title>
        <authorList>
            <person name="Tassone E.E."/>
            <person name="Geib S.M."/>
            <person name="Hall B."/>
            <person name="Fabrick J.A."/>
            <person name="Brent C.S."/>
            <person name="Hull J.J."/>
        </authorList>
    </citation>
    <scope>NUCLEOTIDE SEQUENCE</scope>
</reference>
<evidence type="ECO:0000313" key="1">
    <source>
        <dbReference type="EMBL" id="JAP99296.1"/>
    </source>
</evidence>